<evidence type="ECO:0000313" key="2">
    <source>
        <dbReference type="Proteomes" id="UP000050474"/>
    </source>
</evidence>
<organism evidence="1 2">
    <name type="scientific">Pseudomonas syringae pv. tagetis</name>
    <dbReference type="NCBI Taxonomy" id="129140"/>
    <lineage>
        <taxon>Bacteria</taxon>
        <taxon>Pseudomonadati</taxon>
        <taxon>Pseudomonadota</taxon>
        <taxon>Gammaproteobacteria</taxon>
        <taxon>Pseudomonadales</taxon>
        <taxon>Pseudomonadaceae</taxon>
        <taxon>Pseudomonas</taxon>
    </lineage>
</organism>
<dbReference type="EMBL" id="LJRM01000188">
    <property type="protein sequence ID" value="KPY80819.1"/>
    <property type="molecule type" value="Genomic_DNA"/>
</dbReference>
<evidence type="ECO:0000313" key="1">
    <source>
        <dbReference type="EMBL" id="KPY80819.1"/>
    </source>
</evidence>
<dbReference type="Gene3D" id="3.40.50.1820">
    <property type="entry name" value="alpha/beta hydrolase"/>
    <property type="match status" value="1"/>
</dbReference>
<dbReference type="SUPFAM" id="SSF53474">
    <property type="entry name" value="alpha/beta-Hydrolases"/>
    <property type="match status" value="1"/>
</dbReference>
<dbReference type="AlphaFoldDB" id="A0A0Q0AYS3"/>
<dbReference type="Proteomes" id="UP000050474">
    <property type="component" value="Unassembled WGS sequence"/>
</dbReference>
<comment type="caution">
    <text evidence="1">The sequence shown here is derived from an EMBL/GenBank/DDBJ whole genome shotgun (WGS) entry which is preliminary data.</text>
</comment>
<dbReference type="STRING" id="129140.ALO44_02437"/>
<sequence>MNQRPDPLETAGLVIFAGANAMSHCITCQTFGVGQSSVFILSPVMPVWDAGGFAQPLIEHFTAAGYQVTVFDSLSLPVVSGEGFDGFTQRWVCALEPWGVPDVLVGVALGGALVQALAGTSWLRSTPALLLLSSPAKADRLLDSRLGRMADLAEEGHVEHARYLLDNLVLPEGQVQEALELLCTESDAMLSTQGQRLTLGFRLLGGLDISECLLDYPGRVLSVFGEKSQLVGANHVPRTKGRKQRSLCVPDGGMRPLADDLGRVLESIDTFLLTSRECVQ</sequence>
<proteinExistence type="predicted"/>
<name>A0A0Q0AYS3_9PSED</name>
<dbReference type="PATRIC" id="fig|129140.3.peg.3156"/>
<accession>A0A0Q0AYS3</accession>
<protein>
    <recommendedName>
        <fullName evidence="3">Alpha/beta hydrolase</fullName>
    </recommendedName>
</protein>
<reference evidence="1 2" key="1">
    <citation type="submission" date="2015-09" db="EMBL/GenBank/DDBJ databases">
        <title>Genome announcement of multiple Pseudomonas syringae strains.</title>
        <authorList>
            <person name="Thakur S."/>
            <person name="Wang P.W."/>
            <person name="Gong Y."/>
            <person name="Weir B.S."/>
            <person name="Guttman D.S."/>
        </authorList>
    </citation>
    <scope>NUCLEOTIDE SEQUENCE [LARGE SCALE GENOMIC DNA]</scope>
    <source>
        <strain evidence="1 2">ICMP4091</strain>
    </source>
</reference>
<gene>
    <name evidence="1" type="ORF">ALO44_02437</name>
</gene>
<dbReference type="InterPro" id="IPR029058">
    <property type="entry name" value="AB_hydrolase_fold"/>
</dbReference>
<evidence type="ECO:0008006" key="3">
    <source>
        <dbReference type="Google" id="ProtNLM"/>
    </source>
</evidence>